<dbReference type="InterPro" id="IPR000801">
    <property type="entry name" value="Esterase-like"/>
</dbReference>
<accession>A0ABU2ZXC0</accession>
<protein>
    <submittedName>
        <fullName evidence="1">Alpha/beta hydrolase-fold protein</fullName>
    </submittedName>
</protein>
<dbReference type="RefSeq" id="WP_311576371.1">
    <property type="nucleotide sequence ID" value="NZ_JAVRIF010000001.1"/>
</dbReference>
<evidence type="ECO:0000313" key="1">
    <source>
        <dbReference type="EMBL" id="MDT0602339.1"/>
    </source>
</evidence>
<reference evidence="1 2" key="1">
    <citation type="submission" date="2023-09" db="EMBL/GenBank/DDBJ databases">
        <authorList>
            <person name="Rey-Velasco X."/>
        </authorList>
    </citation>
    <scope>NUCLEOTIDE SEQUENCE [LARGE SCALE GENOMIC DNA]</scope>
    <source>
        <strain evidence="1 2">W431</strain>
    </source>
</reference>
<name>A0ABU2ZXC0_9GAMM</name>
<dbReference type="InterPro" id="IPR050583">
    <property type="entry name" value="Mycobacterial_A85_antigen"/>
</dbReference>
<sequence length="300" mass="34029">MITIKKTISALFILALTFALGWYVSSLSVTPKPQDEKQHTAADNVQNPITLEMTALNRSRNLRIYLPPNYNTTNKRYPVLYMHDAQNLFDEFTSYSGEWGVDEALNTLAHTHQLELIVVGIDNGEDKRITELNPWDHAKYGKSETDGYLDFIVNQVKPYIDEHFHTLKDRDNTGIMGSSLGGITSHYAALKHPLTFGNVGVFSPSYWIASDITTFLQQHTIELPQRYFFLMGEAEGGEMLSDFNKVKAQLKTQNTENSNADLIFSTVAHGKHHESMWRTQFSAAALWLFQPPIKTANEIK</sequence>
<dbReference type="InterPro" id="IPR029058">
    <property type="entry name" value="AB_hydrolase_fold"/>
</dbReference>
<gene>
    <name evidence="1" type="ORF">RM573_01910</name>
</gene>
<dbReference type="GO" id="GO:0016787">
    <property type="term" value="F:hydrolase activity"/>
    <property type="evidence" value="ECO:0007669"/>
    <property type="project" value="UniProtKB-KW"/>
</dbReference>
<dbReference type="Gene3D" id="3.40.50.1820">
    <property type="entry name" value="alpha/beta hydrolase"/>
    <property type="match status" value="1"/>
</dbReference>
<dbReference type="EMBL" id="JAVRIF010000001">
    <property type="protein sequence ID" value="MDT0602339.1"/>
    <property type="molecule type" value="Genomic_DNA"/>
</dbReference>
<comment type="caution">
    <text evidence="1">The sequence shown here is derived from an EMBL/GenBank/DDBJ whole genome shotgun (WGS) entry which is preliminary data.</text>
</comment>
<dbReference type="PANTHER" id="PTHR48098:SF6">
    <property type="entry name" value="FERRI-BACILLIBACTIN ESTERASE BESA"/>
    <property type="match status" value="1"/>
</dbReference>
<dbReference type="PANTHER" id="PTHR48098">
    <property type="entry name" value="ENTEROCHELIN ESTERASE-RELATED"/>
    <property type="match status" value="1"/>
</dbReference>
<dbReference type="Proteomes" id="UP001266357">
    <property type="component" value="Unassembled WGS sequence"/>
</dbReference>
<proteinExistence type="predicted"/>
<keyword evidence="2" id="KW-1185">Reference proteome</keyword>
<evidence type="ECO:0000313" key="2">
    <source>
        <dbReference type="Proteomes" id="UP001266357"/>
    </source>
</evidence>
<organism evidence="1 2">
    <name type="scientific">Thalassotalea castellviae</name>
    <dbReference type="NCBI Taxonomy" id="3075612"/>
    <lineage>
        <taxon>Bacteria</taxon>
        <taxon>Pseudomonadati</taxon>
        <taxon>Pseudomonadota</taxon>
        <taxon>Gammaproteobacteria</taxon>
        <taxon>Alteromonadales</taxon>
        <taxon>Colwelliaceae</taxon>
        <taxon>Thalassotalea</taxon>
    </lineage>
</organism>
<keyword evidence="1" id="KW-0378">Hydrolase</keyword>
<dbReference type="SUPFAM" id="SSF53474">
    <property type="entry name" value="alpha/beta-Hydrolases"/>
    <property type="match status" value="1"/>
</dbReference>
<dbReference type="Pfam" id="PF00756">
    <property type="entry name" value="Esterase"/>
    <property type="match status" value="1"/>
</dbReference>